<keyword evidence="4" id="KW-0804">Transcription</keyword>
<dbReference type="Pfam" id="PF03466">
    <property type="entry name" value="LysR_substrate"/>
    <property type="match status" value="1"/>
</dbReference>
<feature type="compositionally biased region" description="Basic and acidic residues" evidence="5">
    <location>
        <begin position="283"/>
        <end position="299"/>
    </location>
</feature>
<dbReference type="InterPro" id="IPR000847">
    <property type="entry name" value="LysR_HTH_N"/>
</dbReference>
<dbReference type="InterPro" id="IPR050950">
    <property type="entry name" value="HTH-type_LysR_regulators"/>
</dbReference>
<evidence type="ECO:0000256" key="2">
    <source>
        <dbReference type="ARBA" id="ARBA00023015"/>
    </source>
</evidence>
<dbReference type="Proteomes" id="UP000609651">
    <property type="component" value="Unassembled WGS sequence"/>
</dbReference>
<accession>A0ABX1VCL9</accession>
<gene>
    <name evidence="7" type="primary">cynR</name>
    <name evidence="7" type="ORF">LzC2_11200</name>
</gene>
<dbReference type="PROSITE" id="PS50931">
    <property type="entry name" value="HTH_LYSR"/>
    <property type="match status" value="1"/>
</dbReference>
<dbReference type="Gene3D" id="3.40.190.290">
    <property type="match status" value="1"/>
</dbReference>
<keyword evidence="2" id="KW-0805">Transcription regulation</keyword>
<evidence type="ECO:0000256" key="4">
    <source>
        <dbReference type="ARBA" id="ARBA00023163"/>
    </source>
</evidence>
<evidence type="ECO:0000313" key="7">
    <source>
        <dbReference type="EMBL" id="NNJ25058.1"/>
    </source>
</evidence>
<proteinExistence type="inferred from homology"/>
<dbReference type="EMBL" id="WTPX01000024">
    <property type="protein sequence ID" value="NNJ25058.1"/>
    <property type="molecule type" value="Genomic_DNA"/>
</dbReference>
<feature type="domain" description="HTH lysR-type" evidence="6">
    <location>
        <begin position="1"/>
        <end position="32"/>
    </location>
</feature>
<dbReference type="InterPro" id="IPR005119">
    <property type="entry name" value="LysR_subst-bd"/>
</dbReference>
<comment type="similarity">
    <text evidence="1">Belongs to the LysR transcriptional regulatory family.</text>
</comment>
<keyword evidence="3" id="KW-0238">DNA-binding</keyword>
<dbReference type="SUPFAM" id="SSF53850">
    <property type="entry name" value="Periplasmic binding protein-like II"/>
    <property type="match status" value="1"/>
</dbReference>
<evidence type="ECO:0000259" key="6">
    <source>
        <dbReference type="PROSITE" id="PS50931"/>
    </source>
</evidence>
<dbReference type="CDD" id="cd05466">
    <property type="entry name" value="PBP2_LTTR_substrate"/>
    <property type="match status" value="1"/>
</dbReference>
<dbReference type="PANTHER" id="PTHR30419:SF8">
    <property type="entry name" value="NITROGEN ASSIMILATION TRANSCRIPTIONAL ACTIVATOR-RELATED"/>
    <property type="match status" value="1"/>
</dbReference>
<feature type="region of interest" description="Disordered" evidence="5">
    <location>
        <begin position="266"/>
        <end position="299"/>
    </location>
</feature>
<evidence type="ECO:0000313" key="8">
    <source>
        <dbReference type="Proteomes" id="UP000609651"/>
    </source>
</evidence>
<keyword evidence="8" id="KW-1185">Reference proteome</keyword>
<reference evidence="7 8" key="1">
    <citation type="journal article" date="2020" name="Syst. Appl. Microbiol.">
        <title>Alienimonas chondri sp. nov., a novel planctomycete isolated from the biofilm of the red alga Chondrus crispus.</title>
        <authorList>
            <person name="Vitorino I."/>
            <person name="Albuquerque L."/>
            <person name="Wiegand S."/>
            <person name="Kallscheuer N."/>
            <person name="da Costa M.S."/>
            <person name="Lobo-da-Cunha A."/>
            <person name="Jogler C."/>
            <person name="Lage O.M."/>
        </authorList>
    </citation>
    <scope>NUCLEOTIDE SEQUENCE [LARGE SCALE GENOMIC DNA]</scope>
    <source>
        <strain evidence="7 8">LzC2</strain>
    </source>
</reference>
<comment type="caution">
    <text evidence="7">The sequence shown here is derived from an EMBL/GenBank/DDBJ whole genome shotgun (WGS) entry which is preliminary data.</text>
</comment>
<dbReference type="PANTHER" id="PTHR30419">
    <property type="entry name" value="HTH-TYPE TRANSCRIPTIONAL REGULATOR YBHD"/>
    <property type="match status" value="1"/>
</dbReference>
<dbReference type="Pfam" id="PF00126">
    <property type="entry name" value="HTH_1"/>
    <property type="match status" value="1"/>
</dbReference>
<dbReference type="InterPro" id="IPR036388">
    <property type="entry name" value="WH-like_DNA-bd_sf"/>
</dbReference>
<sequence length="299" mass="32406">MSQPAVSQTVGNLERRLGVKLLDRSTRPCHLTEPGRVLLEGCRDLLDGFRELEDRVKGIAGQVSGRLCVSSIYSVGLLQAPTVEEFARLYPDVAMRLEYGHPEDVYDAVGSDEAELGLVSFPRDGGTFECLPWQKEPMVLALRPGHPLAAGGSVKPSRLAGEPWVALQMRLKLRRQSDRWLKSVGVDPEISYEFDNLETVKRAVEAGAGVALLPEPSVRREVSLGTLATAKLEGVDWIRPLGIVRRRRRPLSAAAKAFCDLLLETPSQATGPAPADPGPLSDGRSKRTAARDADVAVAG</sequence>
<dbReference type="InterPro" id="IPR036390">
    <property type="entry name" value="WH_DNA-bd_sf"/>
</dbReference>
<evidence type="ECO:0000256" key="3">
    <source>
        <dbReference type="ARBA" id="ARBA00023125"/>
    </source>
</evidence>
<dbReference type="SUPFAM" id="SSF46785">
    <property type="entry name" value="Winged helix' DNA-binding domain"/>
    <property type="match status" value="1"/>
</dbReference>
<evidence type="ECO:0000256" key="5">
    <source>
        <dbReference type="SAM" id="MobiDB-lite"/>
    </source>
</evidence>
<dbReference type="Gene3D" id="1.10.10.10">
    <property type="entry name" value="Winged helix-like DNA-binding domain superfamily/Winged helix DNA-binding domain"/>
    <property type="match status" value="1"/>
</dbReference>
<protein>
    <submittedName>
        <fullName evidence="7">HTH-type transcriptional regulator CynR</fullName>
    </submittedName>
</protein>
<name>A0ABX1VCL9_9PLAN</name>
<evidence type="ECO:0000256" key="1">
    <source>
        <dbReference type="ARBA" id="ARBA00009437"/>
    </source>
</evidence>
<organism evidence="7 8">
    <name type="scientific">Alienimonas chondri</name>
    <dbReference type="NCBI Taxonomy" id="2681879"/>
    <lineage>
        <taxon>Bacteria</taxon>
        <taxon>Pseudomonadati</taxon>
        <taxon>Planctomycetota</taxon>
        <taxon>Planctomycetia</taxon>
        <taxon>Planctomycetales</taxon>
        <taxon>Planctomycetaceae</taxon>
        <taxon>Alienimonas</taxon>
    </lineage>
</organism>